<feature type="domain" description="ABC transmembrane type-1" evidence="13">
    <location>
        <begin position="11"/>
        <end position="86"/>
    </location>
</feature>
<dbReference type="CDD" id="cd03244">
    <property type="entry name" value="ABCC_MRP_domain2"/>
    <property type="match status" value="1"/>
</dbReference>
<keyword evidence="9 11" id="KW-0472">Membrane</keyword>
<dbReference type="InterPro" id="IPR036640">
    <property type="entry name" value="ABC1_TM_sf"/>
</dbReference>
<sequence length="446" mass="50916">MAKKMMFAPLIQFFQNVKQGEIINVFSKDLNIVDTVLPNSVAAFVVGFSNIIGSIYLCVVASDIFIVFPCIFLITLSLKLYFKHVKFSLILGKNENAKRAEKTLIDKYKQNYILLLAGNIWFKINQSLQSTVIVIMTLAYCIFGPQRDSSTTGMILTFTLNIDMQIRWTFIALGWIQERFIFFERCFQYTKIKIENGYEKEFQDEEIHNIEQINKKKQQKKSEFIKKEKIENWPSQGLIEFQNFSAGYSQDSQNVLKNLDLKILSGQKIGVVGRTGAGKSSLAISILRFLKKNSGTILIDGEDLNNIELKSIRQKINVILQEPCLFQGTIKENLDPLQQNTEEQIHKVIKQCRLEQLVQQRGGLNSSLEFQGQNLSTGQKQLFAIARAILKKSKVVIIDEATANIDIQTEEFIQILLKKAFQDCTVITIAHRINTIINSDKKSFGI</sequence>
<dbReference type="EMBL" id="LDAU01000078">
    <property type="protein sequence ID" value="KRX07925.1"/>
    <property type="molecule type" value="Genomic_DNA"/>
</dbReference>
<feature type="domain" description="ABC transporter" evidence="12">
    <location>
        <begin position="239"/>
        <end position="446"/>
    </location>
</feature>
<accession>A0A0V0R187</accession>
<dbReference type="Proteomes" id="UP000054937">
    <property type="component" value="Unassembled WGS sequence"/>
</dbReference>
<dbReference type="AlphaFoldDB" id="A0A0V0R187"/>
<dbReference type="SUPFAM" id="SSF52540">
    <property type="entry name" value="P-loop containing nucleoside triphosphate hydrolases"/>
    <property type="match status" value="1"/>
</dbReference>
<dbReference type="SUPFAM" id="SSF90123">
    <property type="entry name" value="ABC transporter transmembrane region"/>
    <property type="match status" value="1"/>
</dbReference>
<evidence type="ECO:0000256" key="4">
    <source>
        <dbReference type="ARBA" id="ARBA00022692"/>
    </source>
</evidence>
<evidence type="ECO:0000256" key="3">
    <source>
        <dbReference type="ARBA" id="ARBA00022448"/>
    </source>
</evidence>
<dbReference type="GO" id="GO:0016887">
    <property type="term" value="F:ATP hydrolysis activity"/>
    <property type="evidence" value="ECO:0007669"/>
    <property type="project" value="InterPro"/>
</dbReference>
<evidence type="ECO:0000256" key="6">
    <source>
        <dbReference type="ARBA" id="ARBA00022741"/>
    </source>
</evidence>
<evidence type="ECO:0000256" key="10">
    <source>
        <dbReference type="ARBA" id="ARBA00023180"/>
    </source>
</evidence>
<evidence type="ECO:0000256" key="8">
    <source>
        <dbReference type="ARBA" id="ARBA00022989"/>
    </source>
</evidence>
<dbReference type="InParanoid" id="A0A0V0R187"/>
<dbReference type="GO" id="GO:0140359">
    <property type="term" value="F:ABC-type transporter activity"/>
    <property type="evidence" value="ECO:0007669"/>
    <property type="project" value="InterPro"/>
</dbReference>
<keyword evidence="8 11" id="KW-1133">Transmembrane helix</keyword>
<evidence type="ECO:0000256" key="5">
    <source>
        <dbReference type="ARBA" id="ARBA00022737"/>
    </source>
</evidence>
<dbReference type="InterPro" id="IPR011527">
    <property type="entry name" value="ABC1_TM_dom"/>
</dbReference>
<gene>
    <name evidence="14" type="ORF">PPERSA_10313</name>
</gene>
<dbReference type="GO" id="GO:0005524">
    <property type="term" value="F:ATP binding"/>
    <property type="evidence" value="ECO:0007669"/>
    <property type="project" value="UniProtKB-KW"/>
</dbReference>
<dbReference type="PANTHER" id="PTHR24223:SF456">
    <property type="entry name" value="MULTIDRUG RESISTANCE-ASSOCIATED PROTEIN LETHAL(2)03659"/>
    <property type="match status" value="1"/>
</dbReference>
<evidence type="ECO:0000259" key="13">
    <source>
        <dbReference type="PROSITE" id="PS50929"/>
    </source>
</evidence>
<dbReference type="GO" id="GO:0016020">
    <property type="term" value="C:membrane"/>
    <property type="evidence" value="ECO:0007669"/>
    <property type="project" value="UniProtKB-SubCell"/>
</dbReference>
<dbReference type="Pfam" id="PF00005">
    <property type="entry name" value="ABC_tran"/>
    <property type="match status" value="1"/>
</dbReference>
<evidence type="ECO:0000259" key="12">
    <source>
        <dbReference type="PROSITE" id="PS50893"/>
    </source>
</evidence>
<evidence type="ECO:0000256" key="7">
    <source>
        <dbReference type="ARBA" id="ARBA00022840"/>
    </source>
</evidence>
<dbReference type="InterPro" id="IPR003593">
    <property type="entry name" value="AAA+_ATPase"/>
</dbReference>
<evidence type="ECO:0000313" key="14">
    <source>
        <dbReference type="EMBL" id="KRX07925.1"/>
    </source>
</evidence>
<comment type="subcellular location">
    <subcellularLocation>
        <location evidence="1">Membrane</location>
        <topology evidence="1">Multi-pass membrane protein</topology>
    </subcellularLocation>
</comment>
<dbReference type="InterPro" id="IPR003439">
    <property type="entry name" value="ABC_transporter-like_ATP-bd"/>
</dbReference>
<evidence type="ECO:0000256" key="1">
    <source>
        <dbReference type="ARBA" id="ARBA00004141"/>
    </source>
</evidence>
<protein>
    <submittedName>
        <fullName evidence="14">p-loop containing nucleoside triphosphate hydrolase</fullName>
    </submittedName>
</protein>
<evidence type="ECO:0000256" key="2">
    <source>
        <dbReference type="ARBA" id="ARBA00009726"/>
    </source>
</evidence>
<name>A0A0V0R187_PSEPJ</name>
<dbReference type="InterPro" id="IPR050173">
    <property type="entry name" value="ABC_transporter_C-like"/>
</dbReference>
<dbReference type="FunFam" id="3.40.50.300:FF:001172">
    <property type="entry name" value="Cystic fibrosis transmembrane conductance regulator"/>
    <property type="match status" value="1"/>
</dbReference>
<keyword evidence="5" id="KW-0677">Repeat</keyword>
<proteinExistence type="inferred from homology"/>
<dbReference type="Gene3D" id="3.40.50.300">
    <property type="entry name" value="P-loop containing nucleotide triphosphate hydrolases"/>
    <property type="match status" value="1"/>
</dbReference>
<dbReference type="OrthoDB" id="442846at2759"/>
<dbReference type="InterPro" id="IPR027417">
    <property type="entry name" value="P-loop_NTPase"/>
</dbReference>
<dbReference type="Gene3D" id="1.20.1560.10">
    <property type="entry name" value="ABC transporter type 1, transmembrane domain"/>
    <property type="match status" value="1"/>
</dbReference>
<keyword evidence="4 11" id="KW-0812">Transmembrane</keyword>
<reference evidence="14 15" key="1">
    <citation type="journal article" date="2015" name="Sci. Rep.">
        <title>Genome of the facultative scuticociliatosis pathogen Pseudocohnilembus persalinus provides insight into its virulence through horizontal gene transfer.</title>
        <authorList>
            <person name="Xiong J."/>
            <person name="Wang G."/>
            <person name="Cheng J."/>
            <person name="Tian M."/>
            <person name="Pan X."/>
            <person name="Warren A."/>
            <person name="Jiang C."/>
            <person name="Yuan D."/>
            <person name="Miao W."/>
        </authorList>
    </citation>
    <scope>NUCLEOTIDE SEQUENCE [LARGE SCALE GENOMIC DNA]</scope>
    <source>
        <strain evidence="14">36N120E</strain>
    </source>
</reference>
<evidence type="ECO:0000256" key="11">
    <source>
        <dbReference type="SAM" id="Phobius"/>
    </source>
</evidence>
<comment type="caution">
    <text evidence="14">The sequence shown here is derived from an EMBL/GenBank/DDBJ whole genome shotgun (WGS) entry which is preliminary data.</text>
</comment>
<keyword evidence="6" id="KW-0547">Nucleotide-binding</keyword>
<organism evidence="14 15">
    <name type="scientific">Pseudocohnilembus persalinus</name>
    <name type="common">Ciliate</name>
    <dbReference type="NCBI Taxonomy" id="266149"/>
    <lineage>
        <taxon>Eukaryota</taxon>
        <taxon>Sar</taxon>
        <taxon>Alveolata</taxon>
        <taxon>Ciliophora</taxon>
        <taxon>Intramacronucleata</taxon>
        <taxon>Oligohymenophorea</taxon>
        <taxon>Scuticociliatia</taxon>
        <taxon>Philasterida</taxon>
        <taxon>Pseudocohnilembidae</taxon>
        <taxon>Pseudocohnilembus</taxon>
    </lineage>
</organism>
<dbReference type="FunCoup" id="A0A0V0R187">
    <property type="interactions" value="15"/>
</dbReference>
<keyword evidence="14" id="KW-0378">Hydrolase</keyword>
<keyword evidence="10" id="KW-0325">Glycoprotein</keyword>
<dbReference type="SMART" id="SM00382">
    <property type="entry name" value="AAA"/>
    <property type="match status" value="1"/>
</dbReference>
<feature type="transmembrane region" description="Helical" evidence="11">
    <location>
        <begin position="64"/>
        <end position="82"/>
    </location>
</feature>
<keyword evidence="15" id="KW-1185">Reference proteome</keyword>
<keyword evidence="7" id="KW-0067">ATP-binding</keyword>
<dbReference type="PROSITE" id="PS50893">
    <property type="entry name" value="ABC_TRANSPORTER_2"/>
    <property type="match status" value="1"/>
</dbReference>
<comment type="similarity">
    <text evidence="2">Belongs to the ABC transporter superfamily. ABCC family. Conjugate transporter (TC 3.A.1.208) subfamily.</text>
</comment>
<evidence type="ECO:0000313" key="15">
    <source>
        <dbReference type="Proteomes" id="UP000054937"/>
    </source>
</evidence>
<evidence type="ECO:0000256" key="9">
    <source>
        <dbReference type="ARBA" id="ARBA00023136"/>
    </source>
</evidence>
<dbReference type="PANTHER" id="PTHR24223">
    <property type="entry name" value="ATP-BINDING CASSETTE SUB-FAMILY C"/>
    <property type="match status" value="1"/>
</dbReference>
<keyword evidence="3" id="KW-0813">Transport</keyword>
<dbReference type="PROSITE" id="PS50929">
    <property type="entry name" value="ABC_TM1F"/>
    <property type="match status" value="1"/>
</dbReference>